<comment type="caution">
    <text evidence="1">The sequence shown here is derived from an EMBL/GenBank/DDBJ whole genome shotgun (WGS) entry which is preliminary data.</text>
</comment>
<evidence type="ECO:0000313" key="1">
    <source>
        <dbReference type="EMBL" id="HIZ08565.1"/>
    </source>
</evidence>
<reference evidence="1" key="1">
    <citation type="journal article" date="2021" name="PeerJ">
        <title>Extensive microbial diversity within the chicken gut microbiome revealed by metagenomics and culture.</title>
        <authorList>
            <person name="Gilroy R."/>
            <person name="Ravi A."/>
            <person name="Getino M."/>
            <person name="Pursley I."/>
            <person name="Horton D.L."/>
            <person name="Alikhan N.F."/>
            <person name="Baker D."/>
            <person name="Gharbi K."/>
            <person name="Hall N."/>
            <person name="Watson M."/>
            <person name="Adriaenssens E.M."/>
            <person name="Foster-Nyarko E."/>
            <person name="Jarju S."/>
            <person name="Secka A."/>
            <person name="Antonio M."/>
            <person name="Oren A."/>
            <person name="Chaudhuri R.R."/>
            <person name="La Ragione R."/>
            <person name="Hildebrand F."/>
            <person name="Pallen M.J."/>
        </authorList>
    </citation>
    <scope>NUCLEOTIDE SEQUENCE</scope>
    <source>
        <strain evidence="1">CHK192-9172</strain>
    </source>
</reference>
<organism evidence="1 2">
    <name type="scientific">Candidatus Eubacterium avistercoris</name>
    <dbReference type="NCBI Taxonomy" id="2838567"/>
    <lineage>
        <taxon>Bacteria</taxon>
        <taxon>Bacillati</taxon>
        <taxon>Bacillota</taxon>
        <taxon>Clostridia</taxon>
        <taxon>Eubacteriales</taxon>
        <taxon>Eubacteriaceae</taxon>
        <taxon>Eubacterium</taxon>
    </lineage>
</organism>
<protein>
    <submittedName>
        <fullName evidence="1">Uncharacterized protein</fullName>
    </submittedName>
</protein>
<sequence>MDDLAFDPVETVQQQSYSDLAEPLSAEEFEKEVQGIRDIYYEIQYHSASLLRRMPEQG</sequence>
<accession>A0A9D2D509</accession>
<name>A0A9D2D509_9FIRM</name>
<reference evidence="1" key="2">
    <citation type="submission" date="2021-04" db="EMBL/GenBank/DDBJ databases">
        <authorList>
            <person name="Gilroy R."/>
        </authorList>
    </citation>
    <scope>NUCLEOTIDE SEQUENCE</scope>
    <source>
        <strain evidence="1">CHK192-9172</strain>
    </source>
</reference>
<dbReference type="Proteomes" id="UP000824024">
    <property type="component" value="Unassembled WGS sequence"/>
</dbReference>
<evidence type="ECO:0000313" key="2">
    <source>
        <dbReference type="Proteomes" id="UP000824024"/>
    </source>
</evidence>
<proteinExistence type="predicted"/>
<gene>
    <name evidence="1" type="ORF">IAA08_11610</name>
</gene>
<dbReference type="EMBL" id="DXCH01000308">
    <property type="protein sequence ID" value="HIZ08565.1"/>
    <property type="molecule type" value="Genomic_DNA"/>
</dbReference>
<dbReference type="AlphaFoldDB" id="A0A9D2D509"/>